<sequence length="186" mass="21292">MKNIIRLLKVAALLGAATFIFACSNDLEVIKSLATNENKATQIGKNITTIYTENGKVMVKMTAPELQRFENAEEPKTIFPKGIEITFYDQAHKPTSSLTCKYAIRYETKKLWEARNDVVGKNEKGDVLHTERLYWNEGEKKVYSNDFCKVIRGDGTVQQGKRFESDERFKNYSIFNFSGDINLNDE</sequence>
<organism evidence="2 3">
    <name type="scientific">Williamwhitmania taraxaci</name>
    <dbReference type="NCBI Taxonomy" id="1640674"/>
    <lineage>
        <taxon>Bacteria</taxon>
        <taxon>Pseudomonadati</taxon>
        <taxon>Bacteroidota</taxon>
        <taxon>Bacteroidia</taxon>
        <taxon>Bacteroidales</taxon>
        <taxon>Williamwhitmaniaceae</taxon>
        <taxon>Williamwhitmania</taxon>
    </lineage>
</organism>
<feature type="signal peptide" evidence="1">
    <location>
        <begin position="1"/>
        <end position="22"/>
    </location>
</feature>
<dbReference type="Proteomes" id="UP000199452">
    <property type="component" value="Unassembled WGS sequence"/>
</dbReference>
<dbReference type="GO" id="GO:0015221">
    <property type="term" value="F:lipopolysaccharide transmembrane transporter activity"/>
    <property type="evidence" value="ECO:0007669"/>
    <property type="project" value="InterPro"/>
</dbReference>
<dbReference type="NCBIfam" id="TIGR04409">
    <property type="entry name" value="LptC_YrbK"/>
    <property type="match status" value="1"/>
</dbReference>
<dbReference type="Pfam" id="PF06835">
    <property type="entry name" value="LptC"/>
    <property type="match status" value="1"/>
</dbReference>
<accession>A0A1G6L623</accession>
<dbReference type="OrthoDB" id="9812080at2"/>
<dbReference type="EMBL" id="FMYP01000029">
    <property type="protein sequence ID" value="SDC38588.1"/>
    <property type="molecule type" value="Genomic_DNA"/>
</dbReference>
<reference evidence="2 3" key="1">
    <citation type="submission" date="2016-09" db="EMBL/GenBank/DDBJ databases">
        <authorList>
            <person name="Capua I."/>
            <person name="De Benedictis P."/>
            <person name="Joannis T."/>
            <person name="Lombin L.H."/>
            <person name="Cattoli G."/>
        </authorList>
    </citation>
    <scope>NUCLEOTIDE SEQUENCE [LARGE SCALE GENOMIC DNA]</scope>
    <source>
        <strain evidence="2 3">A7P-90m</strain>
    </source>
</reference>
<name>A0A1G6L623_9BACT</name>
<protein>
    <submittedName>
        <fullName evidence="2">LPS export ABC transporter protein LptC</fullName>
    </submittedName>
</protein>
<dbReference type="STRING" id="1640674.SAMN05216323_102911"/>
<gene>
    <name evidence="2" type="ORF">SAMN05216323_102911</name>
</gene>
<dbReference type="RefSeq" id="WP_092438105.1">
    <property type="nucleotide sequence ID" value="NZ_FMYP01000029.1"/>
</dbReference>
<evidence type="ECO:0000313" key="2">
    <source>
        <dbReference type="EMBL" id="SDC38588.1"/>
    </source>
</evidence>
<dbReference type="AlphaFoldDB" id="A0A1G6L623"/>
<keyword evidence="1" id="KW-0732">Signal</keyword>
<evidence type="ECO:0000313" key="3">
    <source>
        <dbReference type="Proteomes" id="UP000199452"/>
    </source>
</evidence>
<dbReference type="InterPro" id="IPR026265">
    <property type="entry name" value="LptC"/>
</dbReference>
<dbReference type="GO" id="GO:0005886">
    <property type="term" value="C:plasma membrane"/>
    <property type="evidence" value="ECO:0007669"/>
    <property type="project" value="InterPro"/>
</dbReference>
<feature type="chain" id="PRO_5011602790" evidence="1">
    <location>
        <begin position="23"/>
        <end position="186"/>
    </location>
</feature>
<evidence type="ECO:0000256" key="1">
    <source>
        <dbReference type="SAM" id="SignalP"/>
    </source>
</evidence>
<keyword evidence="3" id="KW-1185">Reference proteome</keyword>
<proteinExistence type="predicted"/>
<dbReference type="InterPro" id="IPR010664">
    <property type="entry name" value="LipoPS_assembly_LptC-rel"/>
</dbReference>
<dbReference type="PROSITE" id="PS51257">
    <property type="entry name" value="PROKAR_LIPOPROTEIN"/>
    <property type="match status" value="1"/>
</dbReference>